<dbReference type="SUPFAM" id="SSF46689">
    <property type="entry name" value="Homeodomain-like"/>
    <property type="match status" value="1"/>
</dbReference>
<evidence type="ECO:0000313" key="6">
    <source>
        <dbReference type="Proteomes" id="UP000651977"/>
    </source>
</evidence>
<keyword evidence="1" id="KW-0805">Transcription regulation</keyword>
<protein>
    <submittedName>
        <fullName evidence="5">RpiR family transcriptional regulator</fullName>
    </submittedName>
</protein>
<dbReference type="SUPFAM" id="SSF53697">
    <property type="entry name" value="SIS domain"/>
    <property type="match status" value="1"/>
</dbReference>
<dbReference type="InterPro" id="IPR009057">
    <property type="entry name" value="Homeodomain-like_sf"/>
</dbReference>
<dbReference type="Pfam" id="PF01380">
    <property type="entry name" value="SIS"/>
    <property type="match status" value="1"/>
</dbReference>
<gene>
    <name evidence="5" type="ORF">GCM10007414_26110</name>
</gene>
<dbReference type="Pfam" id="PF01418">
    <property type="entry name" value="HTH_6"/>
    <property type="match status" value="1"/>
</dbReference>
<organism evidence="5 6">
    <name type="scientific">Agarivorans gilvus</name>
    <dbReference type="NCBI Taxonomy" id="680279"/>
    <lineage>
        <taxon>Bacteria</taxon>
        <taxon>Pseudomonadati</taxon>
        <taxon>Pseudomonadota</taxon>
        <taxon>Gammaproteobacteria</taxon>
        <taxon>Alteromonadales</taxon>
        <taxon>Alteromonadaceae</taxon>
        <taxon>Agarivorans</taxon>
    </lineage>
</organism>
<evidence type="ECO:0000256" key="1">
    <source>
        <dbReference type="ARBA" id="ARBA00023015"/>
    </source>
</evidence>
<dbReference type="CDD" id="cd05013">
    <property type="entry name" value="SIS_RpiR"/>
    <property type="match status" value="1"/>
</dbReference>
<dbReference type="Gene3D" id="3.40.50.10490">
    <property type="entry name" value="Glucose-6-phosphate isomerase like protein, domain 1"/>
    <property type="match status" value="1"/>
</dbReference>
<evidence type="ECO:0000256" key="2">
    <source>
        <dbReference type="ARBA" id="ARBA00023125"/>
    </source>
</evidence>
<dbReference type="InterPro" id="IPR001347">
    <property type="entry name" value="SIS_dom"/>
</dbReference>
<comment type="caution">
    <text evidence="5">The sequence shown here is derived from an EMBL/GenBank/DDBJ whole genome shotgun (WGS) entry which is preliminary data.</text>
</comment>
<dbReference type="InterPro" id="IPR047640">
    <property type="entry name" value="RpiR-like"/>
</dbReference>
<dbReference type="EMBL" id="BMDY01000015">
    <property type="protein sequence ID" value="GGB11401.1"/>
    <property type="molecule type" value="Genomic_DNA"/>
</dbReference>
<dbReference type="PANTHER" id="PTHR30514">
    <property type="entry name" value="GLUCOKINASE"/>
    <property type="match status" value="1"/>
</dbReference>
<dbReference type="Proteomes" id="UP000651977">
    <property type="component" value="Unassembled WGS sequence"/>
</dbReference>
<dbReference type="PANTHER" id="PTHR30514:SF18">
    <property type="entry name" value="RPIR-FAMILY TRANSCRIPTIONAL REGULATOR"/>
    <property type="match status" value="1"/>
</dbReference>
<sequence>MNNPNSSNPLDTRIREHYENMPPSEKRLADLLLSFPGDVADYSASELCELAKTSKAAATRFFSRLGYKDFSDARRQAREAKNWGALNYQSSYKSDSKDAKVSDLVTKHLDREQTNLQRSLESIDVASFRSLIKALSSKKRVLVIGYRNNRFLAEYFHRQLSIIRDNVSLHPGANQTISEELFNIGPDDLLIIFGMRRRTPLLEKIIQHAKDKQTQIALISDPTAASLEKYASWKISCVIHSASTFDSYTSVMSILNLLITQLIEQSPDAAARINAIEAAHSQFAELGSL</sequence>
<evidence type="ECO:0000313" key="5">
    <source>
        <dbReference type="EMBL" id="GGB11401.1"/>
    </source>
</evidence>
<dbReference type="InterPro" id="IPR046348">
    <property type="entry name" value="SIS_dom_sf"/>
</dbReference>
<feature type="domain" description="HTH rpiR-type" evidence="4">
    <location>
        <begin position="8"/>
        <end position="84"/>
    </location>
</feature>
<dbReference type="InterPro" id="IPR035472">
    <property type="entry name" value="RpiR-like_SIS"/>
</dbReference>
<reference evidence="6" key="1">
    <citation type="journal article" date="2019" name="Int. J. Syst. Evol. Microbiol.">
        <title>The Global Catalogue of Microorganisms (GCM) 10K type strain sequencing project: providing services to taxonomists for standard genome sequencing and annotation.</title>
        <authorList>
            <consortium name="The Broad Institute Genomics Platform"/>
            <consortium name="The Broad Institute Genome Sequencing Center for Infectious Disease"/>
            <person name="Wu L."/>
            <person name="Ma J."/>
        </authorList>
    </citation>
    <scope>NUCLEOTIDE SEQUENCE [LARGE SCALE GENOMIC DNA]</scope>
    <source>
        <strain evidence="6">CGMCC 1.10131</strain>
    </source>
</reference>
<dbReference type="PROSITE" id="PS51071">
    <property type="entry name" value="HTH_RPIR"/>
    <property type="match status" value="1"/>
</dbReference>
<dbReference type="RefSeq" id="WP_157051708.1">
    <property type="nucleotide sequence ID" value="NZ_BMDY01000015.1"/>
</dbReference>
<dbReference type="InterPro" id="IPR000281">
    <property type="entry name" value="HTH_RpiR"/>
</dbReference>
<keyword evidence="2" id="KW-0238">DNA-binding</keyword>
<dbReference type="InterPro" id="IPR036388">
    <property type="entry name" value="WH-like_DNA-bd_sf"/>
</dbReference>
<evidence type="ECO:0000256" key="3">
    <source>
        <dbReference type="ARBA" id="ARBA00023163"/>
    </source>
</evidence>
<keyword evidence="6" id="KW-1185">Reference proteome</keyword>
<accession>A0ABQ1I473</accession>
<dbReference type="Gene3D" id="1.10.10.10">
    <property type="entry name" value="Winged helix-like DNA-binding domain superfamily/Winged helix DNA-binding domain"/>
    <property type="match status" value="1"/>
</dbReference>
<proteinExistence type="predicted"/>
<name>A0ABQ1I473_9ALTE</name>
<keyword evidence="3" id="KW-0804">Transcription</keyword>
<evidence type="ECO:0000259" key="4">
    <source>
        <dbReference type="PROSITE" id="PS51071"/>
    </source>
</evidence>